<dbReference type="GO" id="GO:0016567">
    <property type="term" value="P:protein ubiquitination"/>
    <property type="evidence" value="ECO:0007669"/>
    <property type="project" value="InterPro"/>
</dbReference>
<evidence type="ECO:0000259" key="3">
    <source>
        <dbReference type="PROSITE" id="PS50089"/>
    </source>
</evidence>
<dbReference type="SMART" id="SM01197">
    <property type="entry name" value="FANCL_C"/>
    <property type="match status" value="1"/>
</dbReference>
<dbReference type="AlphaFoldDB" id="A0A830H8E7"/>
<dbReference type="GO" id="GO:0005634">
    <property type="term" value="C:nucleus"/>
    <property type="evidence" value="ECO:0007669"/>
    <property type="project" value="InterPro"/>
</dbReference>
<feature type="domain" description="RING-type" evidence="3">
    <location>
        <begin position="270"/>
        <end position="312"/>
    </location>
</feature>
<keyword evidence="5" id="KW-1185">Reference proteome</keyword>
<keyword evidence="1" id="KW-0479">Metal-binding</keyword>
<dbReference type="InterPro" id="IPR013083">
    <property type="entry name" value="Znf_RING/FYVE/PHD"/>
</dbReference>
<dbReference type="Pfam" id="PF12796">
    <property type="entry name" value="Ank_2"/>
    <property type="match status" value="1"/>
</dbReference>
<proteinExistence type="predicted"/>
<feature type="compositionally biased region" description="Low complexity" evidence="2">
    <location>
        <begin position="60"/>
        <end position="71"/>
    </location>
</feature>
<dbReference type="GO" id="GO:0036297">
    <property type="term" value="P:interstrand cross-link repair"/>
    <property type="evidence" value="ECO:0007669"/>
    <property type="project" value="InterPro"/>
</dbReference>
<dbReference type="InterPro" id="IPR036770">
    <property type="entry name" value="Ankyrin_rpt-contain_sf"/>
</dbReference>
<dbReference type="SUPFAM" id="SSF57850">
    <property type="entry name" value="RING/U-box"/>
    <property type="match status" value="1"/>
</dbReference>
<dbReference type="SUPFAM" id="SSF48403">
    <property type="entry name" value="Ankyrin repeat"/>
    <property type="match status" value="1"/>
</dbReference>
<evidence type="ECO:0000256" key="1">
    <source>
        <dbReference type="PROSITE-ProRule" id="PRU00175"/>
    </source>
</evidence>
<keyword evidence="1" id="KW-0862">Zinc</keyword>
<dbReference type="Proteomes" id="UP000660262">
    <property type="component" value="Unassembled WGS sequence"/>
</dbReference>
<dbReference type="GO" id="GO:0008270">
    <property type="term" value="F:zinc ion binding"/>
    <property type="evidence" value="ECO:0007669"/>
    <property type="project" value="UniProtKB-KW"/>
</dbReference>
<dbReference type="SMART" id="SM00184">
    <property type="entry name" value="RING"/>
    <property type="match status" value="1"/>
</dbReference>
<dbReference type="Gene3D" id="3.30.40.10">
    <property type="entry name" value="Zinc/RING finger domain, C3HC4 (zinc finger)"/>
    <property type="match status" value="1"/>
</dbReference>
<protein>
    <recommendedName>
        <fullName evidence="3">RING-type domain-containing protein</fullName>
    </recommendedName>
</protein>
<dbReference type="PROSITE" id="PS50089">
    <property type="entry name" value="ZF_RING_2"/>
    <property type="match status" value="1"/>
</dbReference>
<evidence type="ECO:0000313" key="4">
    <source>
        <dbReference type="EMBL" id="GHP01397.1"/>
    </source>
</evidence>
<dbReference type="Pfam" id="PF13923">
    <property type="entry name" value="zf-C3HC4_2"/>
    <property type="match status" value="1"/>
</dbReference>
<dbReference type="InterPro" id="IPR001841">
    <property type="entry name" value="Znf_RING"/>
</dbReference>
<sequence>MGWTDLHDSIFREEWDRVRTRLQLELELLDENNLVVGPLAGGSHRDSGGGNSAYDDDDASPSAPVVRSSRSTGGTRETFERDDDMSFPLHLAAQFNAPEDVVVMLLHANPAAAAERDHVGNLPLHCAAMFKAKRHIVELLLEAYPQGVHEREEWNHKSAIEWAEIQGAPDDVKRLLREYADLPEKEATERHEQLLENPVRYLEKREERRQQNNEERLRREALEHIKRERELDDELENTRRRLEEALADRSGDAAEQLARLQEAANVEANCPICFVTLWGSELACVSTRCGHVFHRRCLHRAMDSRAACPKCQEAIKRQDVRRVYL</sequence>
<dbReference type="InterPro" id="IPR037381">
    <property type="entry name" value="RFWD3"/>
</dbReference>
<gene>
    <name evidence="4" type="ORF">PPROV_000015300</name>
</gene>
<dbReference type="Gene3D" id="1.25.40.20">
    <property type="entry name" value="Ankyrin repeat-containing domain"/>
    <property type="match status" value="1"/>
</dbReference>
<dbReference type="PANTHER" id="PTHR16047:SF7">
    <property type="entry name" value="E3 UBIQUITIN-PROTEIN LIGASE RFWD3"/>
    <property type="match status" value="1"/>
</dbReference>
<feature type="region of interest" description="Disordered" evidence="2">
    <location>
        <begin position="37"/>
        <end position="81"/>
    </location>
</feature>
<dbReference type="PANTHER" id="PTHR16047">
    <property type="entry name" value="RFWD3 PROTEIN"/>
    <property type="match status" value="1"/>
</dbReference>
<keyword evidence="1" id="KW-0863">Zinc-finger</keyword>
<name>A0A830H8E7_9CHLO</name>
<dbReference type="InterPro" id="IPR002110">
    <property type="entry name" value="Ankyrin_rpt"/>
</dbReference>
<dbReference type="EMBL" id="BNJQ01000001">
    <property type="protein sequence ID" value="GHP01397.1"/>
    <property type="molecule type" value="Genomic_DNA"/>
</dbReference>
<comment type="caution">
    <text evidence="4">The sequence shown here is derived from an EMBL/GenBank/DDBJ whole genome shotgun (WGS) entry which is preliminary data.</text>
</comment>
<dbReference type="OrthoDB" id="6105938at2759"/>
<evidence type="ECO:0000256" key="2">
    <source>
        <dbReference type="SAM" id="MobiDB-lite"/>
    </source>
</evidence>
<dbReference type="GO" id="GO:0004842">
    <property type="term" value="F:ubiquitin-protein transferase activity"/>
    <property type="evidence" value="ECO:0007669"/>
    <property type="project" value="InterPro"/>
</dbReference>
<accession>A0A830H8E7</accession>
<evidence type="ECO:0000313" key="5">
    <source>
        <dbReference type="Proteomes" id="UP000660262"/>
    </source>
</evidence>
<organism evidence="4 5">
    <name type="scientific">Pycnococcus provasolii</name>
    <dbReference type="NCBI Taxonomy" id="41880"/>
    <lineage>
        <taxon>Eukaryota</taxon>
        <taxon>Viridiplantae</taxon>
        <taxon>Chlorophyta</taxon>
        <taxon>Pseudoscourfieldiophyceae</taxon>
        <taxon>Pseudoscourfieldiales</taxon>
        <taxon>Pycnococcaceae</taxon>
        <taxon>Pycnococcus</taxon>
    </lineage>
</organism>
<reference evidence="4" key="1">
    <citation type="submission" date="2020-10" db="EMBL/GenBank/DDBJ databases">
        <title>Unveiling of a novel bifunctional photoreceptor, Dualchrome1, isolated from a cosmopolitan green alga.</title>
        <authorList>
            <person name="Suzuki S."/>
            <person name="Kawachi M."/>
        </authorList>
    </citation>
    <scope>NUCLEOTIDE SEQUENCE</scope>
    <source>
        <strain evidence="4">NIES 2893</strain>
    </source>
</reference>